<sequence>MAAFAARLAVPLSCRFVLQGGDRQAAAYLTGDEKMQAVDSATVTNNDGTGINSLLNVINEPGLYSLIPRGRKPGSLLTPWKIQSSRAKAFQ</sequence>
<proteinExistence type="predicted"/>
<protein>
    <submittedName>
        <fullName evidence="1">Uncharacterized protein</fullName>
    </submittedName>
</protein>
<reference evidence="1" key="1">
    <citation type="submission" date="2019-11" db="EMBL/GenBank/DDBJ databases">
        <title>Acidithiobacillus ferrianus sp. nov.: a facultatively anaerobic and extremely acidophilic chemolithoautotroph.</title>
        <authorList>
            <person name="Norris P.R."/>
            <person name="Falagan C."/>
            <person name="Moya-Beltran A."/>
            <person name="Castro M."/>
            <person name="Quatrini R."/>
            <person name="Johnson D.B."/>
        </authorList>
    </citation>
    <scope>NUCLEOTIDE SEQUENCE [LARGE SCALE GENOMIC DNA]</scope>
    <source>
        <strain evidence="1">MG</strain>
    </source>
</reference>
<name>A0A845U4E7_9PROT</name>
<accession>A0A845U4E7</accession>
<dbReference type="AlphaFoldDB" id="A0A845U4E7"/>
<comment type="caution">
    <text evidence="1">The sequence shown here is derived from an EMBL/GenBank/DDBJ whole genome shotgun (WGS) entry which is preliminary data.</text>
</comment>
<evidence type="ECO:0000313" key="1">
    <source>
        <dbReference type="EMBL" id="NDU42076.1"/>
    </source>
</evidence>
<gene>
    <name evidence="1" type="ORF">GL267_05270</name>
</gene>
<dbReference type="EMBL" id="WNJL01000023">
    <property type="protein sequence ID" value="NDU42076.1"/>
    <property type="molecule type" value="Genomic_DNA"/>
</dbReference>
<organism evidence="1">
    <name type="scientific">Acidithiobacillus ferrianus</name>
    <dbReference type="NCBI Taxonomy" id="2678518"/>
    <lineage>
        <taxon>Bacteria</taxon>
        <taxon>Pseudomonadati</taxon>
        <taxon>Pseudomonadota</taxon>
        <taxon>Acidithiobacillia</taxon>
        <taxon>Acidithiobacillales</taxon>
        <taxon>Acidithiobacillaceae</taxon>
        <taxon>Acidithiobacillus</taxon>
    </lineage>
</organism>
<dbReference type="RefSeq" id="WP_163097261.1">
    <property type="nucleotide sequence ID" value="NZ_CP127523.1"/>
</dbReference>